<dbReference type="PANTHER" id="PTHR35146">
    <property type="entry name" value="UPF0178 PROTEIN YAII"/>
    <property type="match status" value="1"/>
</dbReference>
<comment type="similarity">
    <text evidence="1 2">Belongs to the UPF0178 family.</text>
</comment>
<dbReference type="HAMAP" id="MF_00489">
    <property type="entry name" value="UPF0178"/>
    <property type="match status" value="1"/>
</dbReference>
<protein>
    <recommendedName>
        <fullName evidence="2">UPF0178 protein J0X15_11085</fullName>
    </recommendedName>
</protein>
<evidence type="ECO:0000313" key="4">
    <source>
        <dbReference type="Proteomes" id="UP000664779"/>
    </source>
</evidence>
<sequence length="156" mass="17106">MTKLYVDADACPVKAEAIRVGERYDVPVIMVSNAFFRLPESHVVERVVVPEGPDQADDWIAERATAGDLVVTADVPLASRCVKTGALVISPNGKPFAEAAMGMRLAVRDLNTQLREIGAIKESGPPFSKTDRSRFLNQLDPLMRRAIKISEDQKEA</sequence>
<reference evidence="3" key="1">
    <citation type="submission" date="2021-03" db="EMBL/GenBank/DDBJ databases">
        <title>Roseibium sp. CAU 1637 isolated from Incheon.</title>
        <authorList>
            <person name="Kim W."/>
        </authorList>
    </citation>
    <scope>NUCLEOTIDE SEQUENCE</scope>
    <source>
        <strain evidence="3">CAU 1637</strain>
    </source>
</reference>
<dbReference type="RefSeq" id="WP_206940645.1">
    <property type="nucleotide sequence ID" value="NZ_JAFLNF010000004.1"/>
</dbReference>
<dbReference type="Pfam" id="PF02639">
    <property type="entry name" value="DUF188"/>
    <property type="match status" value="1"/>
</dbReference>
<dbReference type="AlphaFoldDB" id="A0A939ENF4"/>
<dbReference type="NCBIfam" id="NF001095">
    <property type="entry name" value="PRK00124.1"/>
    <property type="match status" value="1"/>
</dbReference>
<gene>
    <name evidence="3" type="ORF">J0X15_11085</name>
</gene>
<dbReference type="Proteomes" id="UP000664779">
    <property type="component" value="Unassembled WGS sequence"/>
</dbReference>
<dbReference type="CDD" id="cd18720">
    <property type="entry name" value="PIN_YqxD-like"/>
    <property type="match status" value="1"/>
</dbReference>
<dbReference type="PANTHER" id="PTHR35146:SF1">
    <property type="entry name" value="UPF0178 PROTEIN YAII"/>
    <property type="match status" value="1"/>
</dbReference>
<evidence type="ECO:0000256" key="2">
    <source>
        <dbReference type="HAMAP-Rule" id="MF_00489"/>
    </source>
</evidence>
<organism evidence="3 4">
    <name type="scientific">Roseibium limicola</name>
    <dbReference type="NCBI Taxonomy" id="2816037"/>
    <lineage>
        <taxon>Bacteria</taxon>
        <taxon>Pseudomonadati</taxon>
        <taxon>Pseudomonadota</taxon>
        <taxon>Alphaproteobacteria</taxon>
        <taxon>Hyphomicrobiales</taxon>
        <taxon>Stappiaceae</taxon>
        <taxon>Roseibium</taxon>
    </lineage>
</organism>
<name>A0A939ENF4_9HYPH</name>
<keyword evidence="4" id="KW-1185">Reference proteome</keyword>
<comment type="caution">
    <text evidence="3">The sequence shown here is derived from an EMBL/GenBank/DDBJ whole genome shotgun (WGS) entry which is preliminary data.</text>
</comment>
<accession>A0A939ENF4</accession>
<evidence type="ECO:0000313" key="3">
    <source>
        <dbReference type="EMBL" id="MBO0345764.1"/>
    </source>
</evidence>
<dbReference type="InterPro" id="IPR003791">
    <property type="entry name" value="UPF0178"/>
</dbReference>
<evidence type="ECO:0000256" key="1">
    <source>
        <dbReference type="ARBA" id="ARBA00008522"/>
    </source>
</evidence>
<proteinExistence type="inferred from homology"/>
<dbReference type="EMBL" id="JAFLNF010000004">
    <property type="protein sequence ID" value="MBO0345764.1"/>
    <property type="molecule type" value="Genomic_DNA"/>
</dbReference>